<reference evidence="5 6" key="1">
    <citation type="submission" date="2014-07" db="EMBL/GenBank/DDBJ databases">
        <title>Expanding our view of genomic diversity in Candidatus Accumulibacter clades.</title>
        <authorList>
            <person name="Skennerton C.T."/>
            <person name="Barr J.J."/>
            <person name="Slater F.R."/>
            <person name="Bond P.L."/>
            <person name="Tyson G.W."/>
        </authorList>
    </citation>
    <scope>NUCLEOTIDE SEQUENCE [LARGE SCALE GENOMIC DNA]</scope>
    <source>
        <strain evidence="6">SK-01</strain>
    </source>
</reference>
<dbReference type="PANTHER" id="PTHR19879">
    <property type="entry name" value="TRANSCRIPTION INITIATION FACTOR TFIID"/>
    <property type="match status" value="1"/>
</dbReference>
<sequence length="1031" mass="110306">MKVMTVSLSPNPSPARGGEGRFVSRIRDFHINPSPIPTTVLGIRATLRQFTWALFCALLGGFPPAAGATAQVMGTMPSLRIETGTHVAPIRAASMDRDGRYAVTASEDKTARVWDAASGSPLSVFRPPSGPGNDGKLYAVAMAPDGAVFATAGWSASNDVYLVRRSDGQIIHRITGLPDVVTHLSFSRDGRMLVAGLWGRQGVRVFQGTESWSSARELQGDPDFSDEVNASVWSPDDKTVVVSSADGFVRAYEATPKGLRLLSRSTPGTGVPFGLAFSPDGQTVAVGTSDQGSVALLDAKTLKMRKVLSPAKGSLARSLSVVAWSTDGKRVYAAGSWVNDKGRFAILVWPDAGQSEPSVIPVARNTITALHATPDGSLLYATADPAWGMLAANGQSQFTIGSSLLDFRNQRSRFRLAADGSALAFQDARPGDTGDAFDTRQLAWAKAARDWQAPRTSAGKTMVDNWFERQQPSINGKGLGLDANEWSLAASVSRDGNRIAIATNFQIRLYDRNGRALWKTAAPATPWQVNTSDDGRWVVAAFSDGTLRWYRQHDGNEQLVFFPQADGRRWVMWTPGGYFAASPGGENLVGWQVDRGSAQAADFYPVSRFRTEYYRPELISEVISKGSTDAALAALPASAAAPPGGQAIRERLPPTVRIVSPDASNWPAGSDIKLQVAIRAPADAPPTKLRARINGQPVALPALSALRSSRADANESIYEVPLSLSGLEAQILLFAENKHGVSPEATLTLKKPPVTAKEAAAAANGMGMPAPASAPATGGVDLRPALYVLAIGISKYQDPSIQLEFAAKDSTDLSNFFRAQEGGLYRKVSVRLLTDHAAKRDDVLDGLEWIRRELTARDVGMVFIAGHGVNDADGTYYFLPQDVNVKALKRTGVIFSEIRNTLVSLPGKAMFFIDTCHAGNVLGTGARSLRLDTTAVINELSSADNGVIVFAAATGRQYAQESPDWGNGAFTKAILEGLRGKADYNKSGRITHKMLDLYVSERVKSLTEGAQSPVTIVPSGVPDFPLVLGQR</sequence>
<dbReference type="InterPro" id="IPR019775">
    <property type="entry name" value="WD40_repeat_CS"/>
</dbReference>
<dbReference type="SUPFAM" id="SSF69322">
    <property type="entry name" value="Tricorn protease domain 2"/>
    <property type="match status" value="1"/>
</dbReference>
<dbReference type="PROSITE" id="PS00678">
    <property type="entry name" value="WD_REPEATS_1"/>
    <property type="match status" value="1"/>
</dbReference>
<dbReference type="PANTHER" id="PTHR19879:SF9">
    <property type="entry name" value="TRANSCRIPTION INITIATION FACTOR TFIID SUBUNIT 5"/>
    <property type="match status" value="1"/>
</dbReference>
<evidence type="ECO:0000256" key="2">
    <source>
        <dbReference type="ARBA" id="ARBA00022737"/>
    </source>
</evidence>
<dbReference type="AlphaFoldDB" id="A0A084XYR8"/>
<dbReference type="InterPro" id="IPR015943">
    <property type="entry name" value="WD40/YVTN_repeat-like_dom_sf"/>
</dbReference>
<dbReference type="PROSITE" id="PS50294">
    <property type="entry name" value="WD_REPEATS_REGION"/>
    <property type="match status" value="1"/>
</dbReference>
<dbReference type="InterPro" id="IPR029030">
    <property type="entry name" value="Caspase-like_dom_sf"/>
</dbReference>
<dbReference type="Gene3D" id="3.40.50.1460">
    <property type="match status" value="1"/>
</dbReference>
<dbReference type="GO" id="GO:0004197">
    <property type="term" value="F:cysteine-type endopeptidase activity"/>
    <property type="evidence" value="ECO:0007669"/>
    <property type="project" value="InterPro"/>
</dbReference>
<dbReference type="SMART" id="SM00320">
    <property type="entry name" value="WD40"/>
    <property type="match status" value="6"/>
</dbReference>
<dbReference type="SUPFAM" id="SSF52129">
    <property type="entry name" value="Caspase-like"/>
    <property type="match status" value="1"/>
</dbReference>
<evidence type="ECO:0000256" key="3">
    <source>
        <dbReference type="PROSITE-ProRule" id="PRU00221"/>
    </source>
</evidence>
<dbReference type="EMBL" id="JDSS02000027">
    <property type="protein sequence ID" value="KFB67612.1"/>
    <property type="molecule type" value="Genomic_DNA"/>
</dbReference>
<gene>
    <name evidence="5" type="ORF">CAPSK01_003055</name>
</gene>
<dbReference type="SUPFAM" id="SSF50978">
    <property type="entry name" value="WD40 repeat-like"/>
    <property type="match status" value="1"/>
</dbReference>
<proteinExistence type="predicted"/>
<evidence type="ECO:0000313" key="5">
    <source>
        <dbReference type="EMBL" id="KFB67612.1"/>
    </source>
</evidence>
<dbReference type="InterPro" id="IPR011600">
    <property type="entry name" value="Pept_C14_caspase"/>
</dbReference>
<dbReference type="GO" id="GO:0006508">
    <property type="term" value="P:proteolysis"/>
    <property type="evidence" value="ECO:0007669"/>
    <property type="project" value="InterPro"/>
</dbReference>
<dbReference type="Pfam" id="PF00400">
    <property type="entry name" value="WD40"/>
    <property type="match status" value="2"/>
</dbReference>
<dbReference type="Proteomes" id="UP000019812">
    <property type="component" value="Unassembled WGS sequence"/>
</dbReference>
<feature type="domain" description="Peptidase C14 caspase" evidence="4">
    <location>
        <begin position="788"/>
        <end position="1014"/>
    </location>
</feature>
<evidence type="ECO:0000259" key="4">
    <source>
        <dbReference type="Pfam" id="PF00656"/>
    </source>
</evidence>
<dbReference type="Gene3D" id="2.130.10.10">
    <property type="entry name" value="YVTN repeat-like/Quinoprotein amine dehydrogenase"/>
    <property type="match status" value="3"/>
</dbReference>
<protein>
    <recommendedName>
        <fullName evidence="4">Peptidase C14 caspase domain-containing protein</fullName>
    </recommendedName>
</protein>
<comment type="caution">
    <text evidence="5">The sequence shown here is derived from an EMBL/GenBank/DDBJ whole genome shotgun (WGS) entry which is preliminary data.</text>
</comment>
<name>A0A084XYR8_9PROT</name>
<dbReference type="InterPro" id="IPR036322">
    <property type="entry name" value="WD40_repeat_dom_sf"/>
</dbReference>
<evidence type="ECO:0000313" key="6">
    <source>
        <dbReference type="Proteomes" id="UP000019812"/>
    </source>
</evidence>
<dbReference type="STRING" id="1457154.CAPSK01_003055"/>
<keyword evidence="1 3" id="KW-0853">WD repeat</keyword>
<evidence type="ECO:0000256" key="1">
    <source>
        <dbReference type="ARBA" id="ARBA00022574"/>
    </source>
</evidence>
<feature type="repeat" description="WD" evidence="3">
    <location>
        <begin position="83"/>
        <end position="124"/>
    </location>
</feature>
<dbReference type="Pfam" id="PF00656">
    <property type="entry name" value="Peptidase_C14"/>
    <property type="match status" value="1"/>
</dbReference>
<dbReference type="InterPro" id="IPR001680">
    <property type="entry name" value="WD40_rpt"/>
</dbReference>
<dbReference type="PROSITE" id="PS50082">
    <property type="entry name" value="WD_REPEATS_2"/>
    <property type="match status" value="1"/>
</dbReference>
<organism evidence="5 6">
    <name type="scientific">Candidatus Accumulibacter vicinus</name>
    <dbReference type="NCBI Taxonomy" id="2954382"/>
    <lineage>
        <taxon>Bacteria</taxon>
        <taxon>Pseudomonadati</taxon>
        <taxon>Pseudomonadota</taxon>
        <taxon>Betaproteobacteria</taxon>
        <taxon>Candidatus Accumulibacter</taxon>
    </lineage>
</organism>
<keyword evidence="2" id="KW-0677">Repeat</keyword>
<accession>A0A084XYR8</accession>